<sequence>MASINFPQAATVLIFGLLILGAVVEPTEAVCNVSCVRKGHITCRNYPGQQIPGCDCMCAPPDGPHCFVHMSNGMARRCWRGR</sequence>
<evidence type="ECO:0000313" key="2">
    <source>
        <dbReference type="EMBL" id="TVU45229.1"/>
    </source>
</evidence>
<keyword evidence="3" id="KW-1185">Reference proteome</keyword>
<dbReference type="OrthoDB" id="676975at2759"/>
<accession>A0A5J9WA61</accession>
<dbReference type="EMBL" id="RWGY01000004">
    <property type="protein sequence ID" value="TVU45229.1"/>
    <property type="molecule type" value="Genomic_DNA"/>
</dbReference>
<reference evidence="2 3" key="1">
    <citation type="journal article" date="2019" name="Sci. Rep.">
        <title>A high-quality genome of Eragrostis curvula grass provides insights into Poaceae evolution and supports new strategies to enhance forage quality.</title>
        <authorList>
            <person name="Carballo J."/>
            <person name="Santos B.A.C.M."/>
            <person name="Zappacosta D."/>
            <person name="Garbus I."/>
            <person name="Selva J.P."/>
            <person name="Gallo C.A."/>
            <person name="Diaz A."/>
            <person name="Albertini E."/>
            <person name="Caccamo M."/>
            <person name="Echenique V."/>
        </authorList>
    </citation>
    <scope>NUCLEOTIDE SEQUENCE [LARGE SCALE GENOMIC DNA]</scope>
    <source>
        <strain evidence="3">cv. Victoria</strain>
        <tissue evidence="2">Leaf</tissue>
    </source>
</reference>
<proteinExistence type="predicted"/>
<dbReference type="AlphaFoldDB" id="A0A5J9WA61"/>
<feature type="chain" id="PRO_5023910700" evidence="1">
    <location>
        <begin position="30"/>
        <end position="82"/>
    </location>
</feature>
<keyword evidence="1" id="KW-0732">Signal</keyword>
<evidence type="ECO:0000256" key="1">
    <source>
        <dbReference type="SAM" id="SignalP"/>
    </source>
</evidence>
<evidence type="ECO:0000313" key="3">
    <source>
        <dbReference type="Proteomes" id="UP000324897"/>
    </source>
</evidence>
<comment type="caution">
    <text evidence="2">The sequence shown here is derived from an EMBL/GenBank/DDBJ whole genome shotgun (WGS) entry which is preliminary data.</text>
</comment>
<feature type="signal peptide" evidence="1">
    <location>
        <begin position="1"/>
        <end position="29"/>
    </location>
</feature>
<organism evidence="2 3">
    <name type="scientific">Eragrostis curvula</name>
    <name type="common">weeping love grass</name>
    <dbReference type="NCBI Taxonomy" id="38414"/>
    <lineage>
        <taxon>Eukaryota</taxon>
        <taxon>Viridiplantae</taxon>
        <taxon>Streptophyta</taxon>
        <taxon>Embryophyta</taxon>
        <taxon>Tracheophyta</taxon>
        <taxon>Spermatophyta</taxon>
        <taxon>Magnoliopsida</taxon>
        <taxon>Liliopsida</taxon>
        <taxon>Poales</taxon>
        <taxon>Poaceae</taxon>
        <taxon>PACMAD clade</taxon>
        <taxon>Chloridoideae</taxon>
        <taxon>Eragrostideae</taxon>
        <taxon>Eragrostidinae</taxon>
        <taxon>Eragrostis</taxon>
    </lineage>
</organism>
<protein>
    <submittedName>
        <fullName evidence="2">Uncharacterized protein</fullName>
    </submittedName>
</protein>
<dbReference type="Proteomes" id="UP000324897">
    <property type="component" value="Chromosome 5"/>
</dbReference>
<gene>
    <name evidence="2" type="ORF">EJB05_04705</name>
</gene>
<dbReference type="Gramene" id="TVU45229">
    <property type="protein sequence ID" value="TVU45229"/>
    <property type="gene ID" value="EJB05_04705"/>
</dbReference>
<name>A0A5J9WA61_9POAL</name>